<dbReference type="Gene3D" id="2.60.40.4070">
    <property type="match status" value="1"/>
</dbReference>
<gene>
    <name evidence="1" type="ORF">METZ01_LOCUS60122</name>
</gene>
<proteinExistence type="predicted"/>
<sequence length="555" mass="63181">MIRLIFLQFITIALIYGNALTSQQSFSALFDTETRTHATPHITNLIRNGPGQFTADERGQLEKLGLVVNGSEFLVERPEGLDETHATEHFLLHYTLDDSYNKVENEDYVLNMAAVFEHVWNFFADSLGFDQPPTDNGIGSSNLYDIYIMALPAGYFGITYTSNAPAEDPACASFIKMRNSYDSSVFSDHTELENIQVTAVHEFFHALQFGYNCYERLWFMEATAVWSEDDLYDQVNDLYRYMPAWFANTDKPLDVEDTHMYGSFIFFQYVDEHLGGRETIKKCWERSRANASPAQDVSFISIDEALVSQNSSFVDAYNRMRIANRILSSSPSAGIYRYEEAEDYPVEQPGTKEYIIYNQSDSETITSPTLKLYASHYYELNTSTPVSISLTNDTGPITDLSLTTIIKHENEQQWTVRMENPTNYDPSLGIDYVALVISAVNDEVQNWDYTLSLRDGYLEDFTLFPPYPNPGIGIDKIHLELQVIAPQIVEIEIYNILGHNIWSLKKDFPEPEVVSITWNGKNNNGGQAANGVYLIQATGRSNRFLHKVTYLKKSD</sequence>
<reference evidence="1" key="1">
    <citation type="submission" date="2018-05" db="EMBL/GenBank/DDBJ databases">
        <authorList>
            <person name="Lanie J.A."/>
            <person name="Ng W.-L."/>
            <person name="Kazmierczak K.M."/>
            <person name="Andrzejewski T.M."/>
            <person name="Davidsen T.M."/>
            <person name="Wayne K.J."/>
            <person name="Tettelin H."/>
            <person name="Glass J.I."/>
            <person name="Rusch D."/>
            <person name="Podicherti R."/>
            <person name="Tsui H.-C.T."/>
            <person name="Winkler M.E."/>
        </authorList>
    </citation>
    <scope>NUCLEOTIDE SEQUENCE</scope>
</reference>
<dbReference type="InterPro" id="IPR026444">
    <property type="entry name" value="Secre_tail"/>
</dbReference>
<dbReference type="AlphaFoldDB" id="A0A381SVA6"/>
<dbReference type="NCBIfam" id="TIGR04183">
    <property type="entry name" value="Por_Secre_tail"/>
    <property type="match status" value="1"/>
</dbReference>
<protein>
    <recommendedName>
        <fullName evidence="2">FlgD Ig-like domain-containing protein</fullName>
    </recommendedName>
</protein>
<evidence type="ECO:0008006" key="2">
    <source>
        <dbReference type="Google" id="ProtNLM"/>
    </source>
</evidence>
<evidence type="ECO:0000313" key="1">
    <source>
        <dbReference type="EMBL" id="SVA07268.1"/>
    </source>
</evidence>
<dbReference type="NCBIfam" id="NF045524">
    <property type="entry name" value="MXAN_6640_HExxH"/>
    <property type="match status" value="1"/>
</dbReference>
<dbReference type="Pfam" id="PF19527">
    <property type="entry name" value="DUF6055"/>
    <property type="match status" value="1"/>
</dbReference>
<accession>A0A381SVA6</accession>
<dbReference type="InterPro" id="IPR045690">
    <property type="entry name" value="DUF6055"/>
</dbReference>
<dbReference type="EMBL" id="UINC01003545">
    <property type="protein sequence ID" value="SVA07268.1"/>
    <property type="molecule type" value="Genomic_DNA"/>
</dbReference>
<name>A0A381SVA6_9ZZZZ</name>
<organism evidence="1">
    <name type="scientific">marine metagenome</name>
    <dbReference type="NCBI Taxonomy" id="408172"/>
    <lineage>
        <taxon>unclassified sequences</taxon>
        <taxon>metagenomes</taxon>
        <taxon>ecological metagenomes</taxon>
    </lineage>
</organism>